<protein>
    <submittedName>
        <fullName evidence="2">Uncharacterized protein</fullName>
    </submittedName>
</protein>
<organism evidence="2 3">
    <name type="scientific">Cyphomyrmex costatus</name>
    <dbReference type="NCBI Taxonomy" id="456900"/>
    <lineage>
        <taxon>Eukaryota</taxon>
        <taxon>Metazoa</taxon>
        <taxon>Ecdysozoa</taxon>
        <taxon>Arthropoda</taxon>
        <taxon>Hexapoda</taxon>
        <taxon>Insecta</taxon>
        <taxon>Pterygota</taxon>
        <taxon>Neoptera</taxon>
        <taxon>Endopterygota</taxon>
        <taxon>Hymenoptera</taxon>
        <taxon>Apocrita</taxon>
        <taxon>Aculeata</taxon>
        <taxon>Formicoidea</taxon>
        <taxon>Formicidae</taxon>
        <taxon>Myrmicinae</taxon>
        <taxon>Cyphomyrmex</taxon>
    </lineage>
</organism>
<evidence type="ECO:0000313" key="2">
    <source>
        <dbReference type="EMBL" id="KYN03645.1"/>
    </source>
</evidence>
<evidence type="ECO:0000256" key="1">
    <source>
        <dbReference type="SAM" id="MobiDB-lite"/>
    </source>
</evidence>
<gene>
    <name evidence="2" type="ORF">ALC62_05516</name>
</gene>
<proteinExistence type="predicted"/>
<evidence type="ECO:0000313" key="3">
    <source>
        <dbReference type="Proteomes" id="UP000078542"/>
    </source>
</evidence>
<sequence>MREDEKGSEKNEKGEIKMSRESNEEKARGGTGPLIRRSAAAAAGIPCTT</sequence>
<accession>A0A195CSM6</accession>
<keyword evidence="3" id="KW-1185">Reference proteome</keyword>
<feature type="region of interest" description="Disordered" evidence="1">
    <location>
        <begin position="1"/>
        <end position="49"/>
    </location>
</feature>
<name>A0A195CSM6_9HYME</name>
<reference evidence="2 3" key="1">
    <citation type="submission" date="2016-03" db="EMBL/GenBank/DDBJ databases">
        <title>Cyphomyrmex costatus WGS genome.</title>
        <authorList>
            <person name="Nygaard S."/>
            <person name="Hu H."/>
            <person name="Boomsma J."/>
            <person name="Zhang G."/>
        </authorList>
    </citation>
    <scope>NUCLEOTIDE SEQUENCE [LARGE SCALE GENOMIC DNA]</scope>
    <source>
        <strain evidence="2">MS0001</strain>
        <tissue evidence="2">Whole body</tissue>
    </source>
</reference>
<feature type="compositionally biased region" description="Basic and acidic residues" evidence="1">
    <location>
        <begin position="1"/>
        <end position="28"/>
    </location>
</feature>
<dbReference type="EMBL" id="KQ977306">
    <property type="protein sequence ID" value="KYN03645.1"/>
    <property type="molecule type" value="Genomic_DNA"/>
</dbReference>
<dbReference type="Proteomes" id="UP000078542">
    <property type="component" value="Unassembled WGS sequence"/>
</dbReference>
<dbReference type="AlphaFoldDB" id="A0A195CSM6"/>